<gene>
    <name evidence="1" type="ORF">PXEA_LOCUS5411</name>
</gene>
<proteinExistence type="predicted"/>
<evidence type="ECO:0000313" key="2">
    <source>
        <dbReference type="Proteomes" id="UP000784294"/>
    </source>
</evidence>
<dbReference type="Proteomes" id="UP000784294">
    <property type="component" value="Unassembled WGS sequence"/>
</dbReference>
<protein>
    <submittedName>
        <fullName evidence="1">Uncharacterized protein</fullName>
    </submittedName>
</protein>
<accession>A0A448WHP8</accession>
<organism evidence="1 2">
    <name type="scientific">Protopolystoma xenopodis</name>
    <dbReference type="NCBI Taxonomy" id="117903"/>
    <lineage>
        <taxon>Eukaryota</taxon>
        <taxon>Metazoa</taxon>
        <taxon>Spiralia</taxon>
        <taxon>Lophotrochozoa</taxon>
        <taxon>Platyhelminthes</taxon>
        <taxon>Monogenea</taxon>
        <taxon>Polyopisthocotylea</taxon>
        <taxon>Polystomatidea</taxon>
        <taxon>Polystomatidae</taxon>
        <taxon>Protopolystoma</taxon>
    </lineage>
</organism>
<comment type="caution">
    <text evidence="1">The sequence shown here is derived from an EMBL/GenBank/DDBJ whole genome shotgun (WGS) entry which is preliminary data.</text>
</comment>
<sequence length="574" mass="61892">MGSRLISLQNFKYFWYHITSLKLSTYLLRFITLPAPPLPLSASTYRIVRPQALVTSSLRPITTALPNLPPEKTIWASRHASAHRRGVASSQQQEEVKRRIHCSGLEQMDEIITRSRGKCGLSSGHYSSRLRTTKTSNSSSTKVAIHSTVSSGVVVRTNCSGTIDANASTATKTSAKQEKPIFIRARLDSFLSKIANTPDSTNDSQSKRSFLAAATISNSSANTAITITPTASIMSDSSRSVSLCDSQERLDPTHVLQTTNRSIADMDEVVPTVESPTSHSILSHSPISPVVSTASLPDMTYVDLLQRPSAMSILSELVTGTIASQPAGKSFNVSSANQKITLIDGIDTLPFPTPPSPASFLVSSRTSTAQQPSKIPSETTAPQVEIETKNSCVPKMLMVDTSLSGQSALFDSIVNSKHLPRPTSVDLSSLRSVNPVLHVDGHPNESKIMISNQSNQLDTALESVESELASHKDSYSTTITATNAITSACTHPTTKIATSTSKTYTISNSSSTASLQNATAHHNLSHIVRTRRMRRSRLRLSQKACSSMENHQPGSYFGKCIRRVKSCLAPGLAA</sequence>
<keyword evidence="2" id="KW-1185">Reference proteome</keyword>
<name>A0A448WHP8_9PLAT</name>
<evidence type="ECO:0000313" key="1">
    <source>
        <dbReference type="EMBL" id="VEL11971.1"/>
    </source>
</evidence>
<dbReference type="EMBL" id="CAAALY010013397">
    <property type="protein sequence ID" value="VEL11971.1"/>
    <property type="molecule type" value="Genomic_DNA"/>
</dbReference>
<reference evidence="1" key="1">
    <citation type="submission" date="2018-11" db="EMBL/GenBank/DDBJ databases">
        <authorList>
            <consortium name="Pathogen Informatics"/>
        </authorList>
    </citation>
    <scope>NUCLEOTIDE SEQUENCE</scope>
</reference>
<dbReference type="AlphaFoldDB" id="A0A448WHP8"/>